<accession>A7EFL1</accession>
<dbReference type="GeneID" id="5491110"/>
<dbReference type="RefSeq" id="XP_001594295.1">
    <property type="nucleotide sequence ID" value="XM_001594245.1"/>
</dbReference>
<dbReference type="KEGG" id="ssl:SS1G_04102"/>
<dbReference type="HOGENOM" id="CLU_2795494_0_0_1"/>
<protein>
    <submittedName>
        <fullName evidence="1">Uncharacterized protein</fullName>
    </submittedName>
</protein>
<dbReference type="Proteomes" id="UP000001312">
    <property type="component" value="Unassembled WGS sequence"/>
</dbReference>
<dbReference type="InParanoid" id="A7EFL1"/>
<gene>
    <name evidence="1" type="ORF">SS1G_04102</name>
</gene>
<evidence type="ECO:0000313" key="1">
    <source>
        <dbReference type="EMBL" id="EDO01627.1"/>
    </source>
</evidence>
<dbReference type="EMBL" id="CH476625">
    <property type="protein sequence ID" value="EDO01627.1"/>
    <property type="molecule type" value="Genomic_DNA"/>
</dbReference>
<keyword evidence="2" id="KW-1185">Reference proteome</keyword>
<organism evidence="1 2">
    <name type="scientific">Sclerotinia sclerotiorum (strain ATCC 18683 / 1980 / Ss-1)</name>
    <name type="common">White mold</name>
    <name type="synonym">Whetzelinia sclerotiorum</name>
    <dbReference type="NCBI Taxonomy" id="665079"/>
    <lineage>
        <taxon>Eukaryota</taxon>
        <taxon>Fungi</taxon>
        <taxon>Dikarya</taxon>
        <taxon>Ascomycota</taxon>
        <taxon>Pezizomycotina</taxon>
        <taxon>Leotiomycetes</taxon>
        <taxon>Helotiales</taxon>
        <taxon>Sclerotiniaceae</taxon>
        <taxon>Sclerotinia</taxon>
    </lineage>
</organism>
<reference evidence="2" key="1">
    <citation type="journal article" date="2011" name="PLoS Genet.">
        <title>Genomic analysis of the necrotrophic fungal pathogens Sclerotinia sclerotiorum and Botrytis cinerea.</title>
        <authorList>
            <person name="Amselem J."/>
            <person name="Cuomo C.A."/>
            <person name="van Kan J.A."/>
            <person name="Viaud M."/>
            <person name="Benito E.P."/>
            <person name="Couloux A."/>
            <person name="Coutinho P.M."/>
            <person name="de Vries R.P."/>
            <person name="Dyer P.S."/>
            <person name="Fillinger S."/>
            <person name="Fournier E."/>
            <person name="Gout L."/>
            <person name="Hahn M."/>
            <person name="Kohn L."/>
            <person name="Lapalu N."/>
            <person name="Plummer K.M."/>
            <person name="Pradier J.M."/>
            <person name="Quevillon E."/>
            <person name="Sharon A."/>
            <person name="Simon A."/>
            <person name="ten Have A."/>
            <person name="Tudzynski B."/>
            <person name="Tudzynski P."/>
            <person name="Wincker P."/>
            <person name="Andrew M."/>
            <person name="Anthouard V."/>
            <person name="Beever R.E."/>
            <person name="Beffa R."/>
            <person name="Benoit I."/>
            <person name="Bouzid O."/>
            <person name="Brault B."/>
            <person name="Chen Z."/>
            <person name="Choquer M."/>
            <person name="Collemare J."/>
            <person name="Cotton P."/>
            <person name="Danchin E.G."/>
            <person name="Da Silva C."/>
            <person name="Gautier A."/>
            <person name="Giraud C."/>
            <person name="Giraud T."/>
            <person name="Gonzalez C."/>
            <person name="Grossetete S."/>
            <person name="Guldener U."/>
            <person name="Henrissat B."/>
            <person name="Howlett B.J."/>
            <person name="Kodira C."/>
            <person name="Kretschmer M."/>
            <person name="Lappartient A."/>
            <person name="Leroch M."/>
            <person name="Levis C."/>
            <person name="Mauceli E."/>
            <person name="Neuveglise C."/>
            <person name="Oeser B."/>
            <person name="Pearson M."/>
            <person name="Poulain J."/>
            <person name="Poussereau N."/>
            <person name="Quesneville H."/>
            <person name="Rascle C."/>
            <person name="Schumacher J."/>
            <person name="Segurens B."/>
            <person name="Sexton A."/>
            <person name="Silva E."/>
            <person name="Sirven C."/>
            <person name="Soanes D.M."/>
            <person name="Talbot N.J."/>
            <person name="Templeton M."/>
            <person name="Yandava C."/>
            <person name="Yarden O."/>
            <person name="Zeng Q."/>
            <person name="Rollins J.A."/>
            <person name="Lebrun M.H."/>
            <person name="Dickman M."/>
        </authorList>
    </citation>
    <scope>NUCLEOTIDE SEQUENCE [LARGE SCALE GENOMIC DNA]</scope>
    <source>
        <strain evidence="2">ATCC 18683 / 1980 / Ss-1</strain>
    </source>
</reference>
<proteinExistence type="predicted"/>
<evidence type="ECO:0000313" key="2">
    <source>
        <dbReference type="Proteomes" id="UP000001312"/>
    </source>
</evidence>
<dbReference type="AlphaFoldDB" id="A7EFL1"/>
<sequence length="68" mass="8124">MEISDQALFDSFQDEGWKKISIVESLIDDELFEISLKLIEKELQLDCKEFKRSKGLNRKEGNLRVKWY</sequence>
<name>A7EFL1_SCLS1</name>